<gene>
    <name evidence="6" type="ORF">BKA16_000315</name>
</gene>
<organism evidence="6 7">
    <name type="scientific">Gordonia humi</name>
    <dbReference type="NCBI Taxonomy" id="686429"/>
    <lineage>
        <taxon>Bacteria</taxon>
        <taxon>Bacillati</taxon>
        <taxon>Actinomycetota</taxon>
        <taxon>Actinomycetes</taxon>
        <taxon>Mycobacteriales</taxon>
        <taxon>Gordoniaceae</taxon>
        <taxon>Gordonia</taxon>
    </lineage>
</organism>
<evidence type="ECO:0000259" key="5">
    <source>
        <dbReference type="PROSITE" id="PS50977"/>
    </source>
</evidence>
<dbReference type="InterPro" id="IPR001647">
    <property type="entry name" value="HTH_TetR"/>
</dbReference>
<feature type="DNA-binding region" description="H-T-H motif" evidence="4">
    <location>
        <begin position="37"/>
        <end position="56"/>
    </location>
</feature>
<dbReference type="PROSITE" id="PS50977">
    <property type="entry name" value="HTH_TETR_2"/>
    <property type="match status" value="1"/>
</dbReference>
<evidence type="ECO:0000313" key="6">
    <source>
        <dbReference type="EMBL" id="MBB4133763.1"/>
    </source>
</evidence>
<name>A0A840EU07_9ACTN</name>
<evidence type="ECO:0000256" key="1">
    <source>
        <dbReference type="ARBA" id="ARBA00023015"/>
    </source>
</evidence>
<feature type="domain" description="HTH tetR-type" evidence="5">
    <location>
        <begin position="14"/>
        <end position="74"/>
    </location>
</feature>
<dbReference type="EMBL" id="JACIFP010000001">
    <property type="protein sequence ID" value="MBB4133763.1"/>
    <property type="molecule type" value="Genomic_DNA"/>
</dbReference>
<protein>
    <submittedName>
        <fullName evidence="6">AcrR family transcriptional regulator</fullName>
    </submittedName>
</protein>
<dbReference type="GO" id="GO:0000976">
    <property type="term" value="F:transcription cis-regulatory region binding"/>
    <property type="evidence" value="ECO:0007669"/>
    <property type="project" value="TreeGrafter"/>
</dbReference>
<keyword evidence="1" id="KW-0805">Transcription regulation</keyword>
<proteinExistence type="predicted"/>
<dbReference type="SUPFAM" id="SSF46689">
    <property type="entry name" value="Homeodomain-like"/>
    <property type="match status" value="1"/>
</dbReference>
<comment type="caution">
    <text evidence="6">The sequence shown here is derived from an EMBL/GenBank/DDBJ whole genome shotgun (WGS) entry which is preliminary data.</text>
</comment>
<dbReference type="InterPro" id="IPR009057">
    <property type="entry name" value="Homeodomain-like_sf"/>
</dbReference>
<keyword evidence="3" id="KW-0804">Transcription</keyword>
<dbReference type="AlphaFoldDB" id="A0A840EU07"/>
<dbReference type="Gene3D" id="1.10.357.10">
    <property type="entry name" value="Tetracycline Repressor, domain 2"/>
    <property type="match status" value="1"/>
</dbReference>
<evidence type="ECO:0000256" key="2">
    <source>
        <dbReference type="ARBA" id="ARBA00023125"/>
    </source>
</evidence>
<accession>A0A840EU07</accession>
<evidence type="ECO:0000256" key="3">
    <source>
        <dbReference type="ARBA" id="ARBA00023163"/>
    </source>
</evidence>
<dbReference type="Pfam" id="PF00440">
    <property type="entry name" value="TetR_N"/>
    <property type="match status" value="1"/>
</dbReference>
<dbReference type="RefSeq" id="WP_343067238.1">
    <property type="nucleotide sequence ID" value="NZ_BAABHL010000022.1"/>
</dbReference>
<dbReference type="PANTHER" id="PTHR30055">
    <property type="entry name" value="HTH-TYPE TRANSCRIPTIONAL REGULATOR RUTR"/>
    <property type="match status" value="1"/>
</dbReference>
<dbReference type="PANTHER" id="PTHR30055:SF234">
    <property type="entry name" value="HTH-TYPE TRANSCRIPTIONAL REGULATOR BETI"/>
    <property type="match status" value="1"/>
</dbReference>
<evidence type="ECO:0000256" key="4">
    <source>
        <dbReference type="PROSITE-ProRule" id="PRU00335"/>
    </source>
</evidence>
<reference evidence="6 7" key="1">
    <citation type="submission" date="2020-08" db="EMBL/GenBank/DDBJ databases">
        <title>Sequencing the genomes of 1000 actinobacteria strains.</title>
        <authorList>
            <person name="Klenk H.-P."/>
        </authorList>
    </citation>
    <scope>NUCLEOTIDE SEQUENCE [LARGE SCALE GENOMIC DNA]</scope>
    <source>
        <strain evidence="6 7">DSM 45298</strain>
    </source>
</reference>
<dbReference type="PRINTS" id="PR00455">
    <property type="entry name" value="HTHTETR"/>
</dbReference>
<dbReference type="InterPro" id="IPR050109">
    <property type="entry name" value="HTH-type_TetR-like_transc_reg"/>
</dbReference>
<keyword evidence="7" id="KW-1185">Reference proteome</keyword>
<dbReference type="Proteomes" id="UP000551501">
    <property type="component" value="Unassembled WGS sequence"/>
</dbReference>
<evidence type="ECO:0000313" key="7">
    <source>
        <dbReference type="Proteomes" id="UP000551501"/>
    </source>
</evidence>
<keyword evidence="2 4" id="KW-0238">DNA-binding</keyword>
<dbReference type="GO" id="GO:0003700">
    <property type="term" value="F:DNA-binding transcription factor activity"/>
    <property type="evidence" value="ECO:0007669"/>
    <property type="project" value="TreeGrafter"/>
</dbReference>
<sequence>MDKRRSGSKGVPRAERESQILDAARYEFGTRGYALVHVADVAARAGISKPLVYEYFGSKEGLHAAACALAGARIVDGIATAMTSWADEPIDRGIAVLRAVFAALADRPHDWNVVFDSSLPRGSDVLETAKTFRRRLVGQAAHGIGSSYGAALSDPLDLSALVRMWTATVGALVDWWLQYPETTPDEMAARTERILRALQSPG</sequence>